<keyword evidence="11 14" id="KW-1133">Transmembrane helix</keyword>
<keyword evidence="5" id="KW-0597">Phosphoprotein</keyword>
<evidence type="ECO:0000256" key="7">
    <source>
        <dbReference type="ARBA" id="ARBA00022692"/>
    </source>
</evidence>
<evidence type="ECO:0000256" key="12">
    <source>
        <dbReference type="ARBA" id="ARBA00023012"/>
    </source>
</evidence>
<organism evidence="17 18">
    <name type="scientific">Oceanisphaera avium</name>
    <dbReference type="NCBI Taxonomy" id="1903694"/>
    <lineage>
        <taxon>Bacteria</taxon>
        <taxon>Pseudomonadati</taxon>
        <taxon>Pseudomonadota</taxon>
        <taxon>Gammaproteobacteria</taxon>
        <taxon>Aeromonadales</taxon>
        <taxon>Aeromonadaceae</taxon>
        <taxon>Oceanisphaera</taxon>
    </lineage>
</organism>
<evidence type="ECO:0000256" key="1">
    <source>
        <dbReference type="ARBA" id="ARBA00000085"/>
    </source>
</evidence>
<proteinExistence type="predicted"/>
<evidence type="ECO:0000256" key="3">
    <source>
        <dbReference type="ARBA" id="ARBA00022475"/>
    </source>
</evidence>
<dbReference type="EMBL" id="CP021376">
    <property type="protein sequence ID" value="ART80018.1"/>
    <property type="molecule type" value="Genomic_DNA"/>
</dbReference>
<dbReference type="Proteomes" id="UP000243793">
    <property type="component" value="Chromosome"/>
</dbReference>
<keyword evidence="10 14" id="KW-0067">ATP-binding</keyword>
<dbReference type="InterPro" id="IPR003660">
    <property type="entry name" value="HAMP_dom"/>
</dbReference>
<evidence type="ECO:0000256" key="14">
    <source>
        <dbReference type="RuleBase" id="RU364088"/>
    </source>
</evidence>
<dbReference type="GO" id="GO:0000155">
    <property type="term" value="F:phosphorelay sensor kinase activity"/>
    <property type="evidence" value="ECO:0007669"/>
    <property type="project" value="InterPro"/>
</dbReference>
<dbReference type="SUPFAM" id="SSF55874">
    <property type="entry name" value="ATPase domain of HSP90 chaperone/DNA topoisomerase II/histidine kinase"/>
    <property type="match status" value="1"/>
</dbReference>
<sequence>MNGRLNSLSFRLAFMFALVSTCLLGGIGFYLNYSLQREIAWRDDQSLLGRLEHIQALLDESQSVIELQNRPQLYANMLGNQDSLLWVLNDQGQTLISVNPSQLPLPTLSHSQTAQLGFDEQQQARLAWRYVEHNEQGLMLIAGKLLAPREQMLAAYRLKLFVILVIGSLLAFLLGAWVSRQGLQPVRRLARQVESIDARRLHLRLADAELPTELRGLAYSLNQMLGRLEVGFGQLSRFSEDLAHEIRTPLSNLMGQTEHTLRKARPLEDYETLLASHQEEYERLSRMVNSMLFLARTEQPQASLKQSWVNVFELTEQLFEYFEGMAEEADMALINEVGLNEQAPQAERALTLVWADQDLLRRALANLLSNALCYGAKGQPIVLRCYEQENQQQPQSPSSWIIEVGNRGPIIKADSLALLFERFYRGDPARSHSSQTGGLGLSIVRSIMQLHHGQVCVTSDDSGTRFMLEFPSKAE</sequence>
<dbReference type="AlphaFoldDB" id="A0A1Y0CXP2"/>
<dbReference type="SMART" id="SM00388">
    <property type="entry name" value="HisKA"/>
    <property type="match status" value="1"/>
</dbReference>
<evidence type="ECO:0000259" key="15">
    <source>
        <dbReference type="PROSITE" id="PS50109"/>
    </source>
</evidence>
<evidence type="ECO:0000256" key="11">
    <source>
        <dbReference type="ARBA" id="ARBA00022989"/>
    </source>
</evidence>
<dbReference type="PANTHER" id="PTHR45436:SF3">
    <property type="entry name" value="SENSOR HISTIDINE KINASE HPRS"/>
    <property type="match status" value="1"/>
</dbReference>
<feature type="transmembrane region" description="Helical" evidence="14">
    <location>
        <begin position="12"/>
        <end position="33"/>
    </location>
</feature>
<dbReference type="PROSITE" id="PS50885">
    <property type="entry name" value="HAMP"/>
    <property type="match status" value="1"/>
</dbReference>
<dbReference type="CDD" id="cd00082">
    <property type="entry name" value="HisKA"/>
    <property type="match status" value="1"/>
</dbReference>
<evidence type="ECO:0000256" key="5">
    <source>
        <dbReference type="ARBA" id="ARBA00022553"/>
    </source>
</evidence>
<dbReference type="InterPro" id="IPR004358">
    <property type="entry name" value="Sig_transdc_His_kin-like_C"/>
</dbReference>
<evidence type="ECO:0000256" key="10">
    <source>
        <dbReference type="ARBA" id="ARBA00022840"/>
    </source>
</evidence>
<keyword evidence="6 14" id="KW-0808">Transferase</keyword>
<feature type="domain" description="HAMP" evidence="16">
    <location>
        <begin position="180"/>
        <end position="233"/>
    </location>
</feature>
<evidence type="ECO:0000313" key="17">
    <source>
        <dbReference type="EMBL" id="ART80018.1"/>
    </source>
</evidence>
<dbReference type="PANTHER" id="PTHR45436">
    <property type="entry name" value="SENSOR HISTIDINE KINASE YKOH"/>
    <property type="match status" value="1"/>
</dbReference>
<dbReference type="SMART" id="SM00387">
    <property type="entry name" value="HATPase_c"/>
    <property type="match status" value="1"/>
</dbReference>
<keyword evidence="12 14" id="KW-0902">Two-component regulatory system</keyword>
<dbReference type="Gene3D" id="6.10.340.10">
    <property type="match status" value="1"/>
</dbReference>
<dbReference type="InterPro" id="IPR003594">
    <property type="entry name" value="HATPase_dom"/>
</dbReference>
<keyword evidence="9 14" id="KW-0418">Kinase</keyword>
<dbReference type="PRINTS" id="PR00344">
    <property type="entry name" value="BCTRLSENSOR"/>
</dbReference>
<dbReference type="SMART" id="SM00304">
    <property type="entry name" value="HAMP"/>
    <property type="match status" value="1"/>
</dbReference>
<dbReference type="NCBIfam" id="TIGR01386">
    <property type="entry name" value="cztS_silS_copS"/>
    <property type="match status" value="1"/>
</dbReference>
<accession>A0A1Y0CXP2</accession>
<keyword evidence="7 14" id="KW-0812">Transmembrane</keyword>
<evidence type="ECO:0000313" key="18">
    <source>
        <dbReference type="Proteomes" id="UP000243793"/>
    </source>
</evidence>
<dbReference type="Pfam" id="PF00672">
    <property type="entry name" value="HAMP"/>
    <property type="match status" value="1"/>
</dbReference>
<dbReference type="InterPro" id="IPR005467">
    <property type="entry name" value="His_kinase_dom"/>
</dbReference>
<dbReference type="Gene3D" id="3.30.565.10">
    <property type="entry name" value="Histidine kinase-like ATPase, C-terminal domain"/>
    <property type="match status" value="1"/>
</dbReference>
<dbReference type="InterPro" id="IPR006290">
    <property type="entry name" value="CztS_silS_copS"/>
</dbReference>
<evidence type="ECO:0000256" key="2">
    <source>
        <dbReference type="ARBA" id="ARBA00004533"/>
    </source>
</evidence>
<evidence type="ECO:0000259" key="16">
    <source>
        <dbReference type="PROSITE" id="PS50885"/>
    </source>
</evidence>
<dbReference type="GO" id="GO:0005524">
    <property type="term" value="F:ATP binding"/>
    <property type="evidence" value="ECO:0007669"/>
    <property type="project" value="UniProtKB-KW"/>
</dbReference>
<dbReference type="InterPro" id="IPR050428">
    <property type="entry name" value="TCS_sensor_his_kinase"/>
</dbReference>
<dbReference type="KEGG" id="ocm:CBP12_07550"/>
<feature type="transmembrane region" description="Helical" evidence="14">
    <location>
        <begin position="158"/>
        <end position="178"/>
    </location>
</feature>
<dbReference type="CDD" id="cd00075">
    <property type="entry name" value="HATPase"/>
    <property type="match status" value="1"/>
</dbReference>
<keyword evidence="3 14" id="KW-1003">Cell membrane</keyword>
<dbReference type="Pfam" id="PF02518">
    <property type="entry name" value="HATPase_c"/>
    <property type="match status" value="1"/>
</dbReference>
<gene>
    <name evidence="17" type="ORF">CBP12_07550</name>
</gene>
<dbReference type="Gene3D" id="1.10.287.130">
    <property type="match status" value="1"/>
</dbReference>
<dbReference type="InterPro" id="IPR036890">
    <property type="entry name" value="HATPase_C_sf"/>
</dbReference>
<evidence type="ECO:0000256" key="9">
    <source>
        <dbReference type="ARBA" id="ARBA00022777"/>
    </source>
</evidence>
<evidence type="ECO:0000256" key="4">
    <source>
        <dbReference type="ARBA" id="ARBA00022519"/>
    </source>
</evidence>
<dbReference type="GO" id="GO:0005886">
    <property type="term" value="C:plasma membrane"/>
    <property type="evidence" value="ECO:0007669"/>
    <property type="project" value="UniProtKB-SubCell"/>
</dbReference>
<protein>
    <recommendedName>
        <fullName evidence="14">Sensor protein</fullName>
        <ecNumber evidence="14">2.7.13.3</ecNumber>
    </recommendedName>
</protein>
<feature type="domain" description="Histidine kinase" evidence="15">
    <location>
        <begin position="241"/>
        <end position="474"/>
    </location>
</feature>
<dbReference type="SUPFAM" id="SSF47384">
    <property type="entry name" value="Homodimeric domain of signal transducing histidine kinase"/>
    <property type="match status" value="1"/>
</dbReference>
<dbReference type="OrthoDB" id="5561773at2"/>
<keyword evidence="13 14" id="KW-0472">Membrane</keyword>
<dbReference type="Pfam" id="PF00512">
    <property type="entry name" value="HisKA"/>
    <property type="match status" value="1"/>
</dbReference>
<evidence type="ECO:0000256" key="8">
    <source>
        <dbReference type="ARBA" id="ARBA00022741"/>
    </source>
</evidence>
<dbReference type="EC" id="2.7.13.3" evidence="14"/>
<comment type="catalytic activity">
    <reaction evidence="1 14">
        <text>ATP + protein L-histidine = ADP + protein N-phospho-L-histidine.</text>
        <dbReference type="EC" id="2.7.13.3"/>
    </reaction>
</comment>
<comment type="function">
    <text evidence="14">Member of a two-component regulatory system.</text>
</comment>
<name>A0A1Y0CXP2_9GAMM</name>
<keyword evidence="18" id="KW-1185">Reference proteome</keyword>
<keyword evidence="4 14" id="KW-0997">Cell inner membrane</keyword>
<reference evidence="18" key="1">
    <citation type="submission" date="2017-05" db="EMBL/GenBank/DDBJ databases">
        <authorList>
            <person name="Sung H."/>
        </authorList>
    </citation>
    <scope>NUCLEOTIDE SEQUENCE [LARGE SCALE GENOMIC DNA]</scope>
    <source>
        <strain evidence="18">AMac2203</strain>
    </source>
</reference>
<comment type="subcellular location">
    <subcellularLocation>
        <location evidence="2 14">Cell inner membrane</location>
    </subcellularLocation>
</comment>
<dbReference type="CDD" id="cd06225">
    <property type="entry name" value="HAMP"/>
    <property type="match status" value="1"/>
</dbReference>
<dbReference type="InterPro" id="IPR036097">
    <property type="entry name" value="HisK_dim/P_sf"/>
</dbReference>
<dbReference type="InterPro" id="IPR003661">
    <property type="entry name" value="HisK_dim/P_dom"/>
</dbReference>
<dbReference type="PROSITE" id="PS50109">
    <property type="entry name" value="HIS_KIN"/>
    <property type="match status" value="1"/>
</dbReference>
<evidence type="ECO:0000256" key="6">
    <source>
        <dbReference type="ARBA" id="ARBA00022679"/>
    </source>
</evidence>
<evidence type="ECO:0000256" key="13">
    <source>
        <dbReference type="ARBA" id="ARBA00023136"/>
    </source>
</evidence>
<keyword evidence="8 14" id="KW-0547">Nucleotide-binding</keyword>